<proteinExistence type="predicted"/>
<organism evidence="1 2">
    <name type="scientific">Caerostris extrusa</name>
    <name type="common">Bark spider</name>
    <name type="synonym">Caerostris bankana</name>
    <dbReference type="NCBI Taxonomy" id="172846"/>
    <lineage>
        <taxon>Eukaryota</taxon>
        <taxon>Metazoa</taxon>
        <taxon>Ecdysozoa</taxon>
        <taxon>Arthropoda</taxon>
        <taxon>Chelicerata</taxon>
        <taxon>Arachnida</taxon>
        <taxon>Araneae</taxon>
        <taxon>Araneomorphae</taxon>
        <taxon>Entelegynae</taxon>
        <taxon>Araneoidea</taxon>
        <taxon>Araneidae</taxon>
        <taxon>Caerostris</taxon>
    </lineage>
</organism>
<dbReference type="EMBL" id="BPLR01003212">
    <property type="protein sequence ID" value="GIX82157.1"/>
    <property type="molecule type" value="Genomic_DNA"/>
</dbReference>
<evidence type="ECO:0000313" key="1">
    <source>
        <dbReference type="EMBL" id="GIX82157.1"/>
    </source>
</evidence>
<reference evidence="1 2" key="1">
    <citation type="submission" date="2021-06" db="EMBL/GenBank/DDBJ databases">
        <title>Caerostris extrusa draft genome.</title>
        <authorList>
            <person name="Kono N."/>
            <person name="Arakawa K."/>
        </authorList>
    </citation>
    <scope>NUCLEOTIDE SEQUENCE [LARGE SCALE GENOMIC DNA]</scope>
</reference>
<dbReference type="AlphaFoldDB" id="A0AAV4NBR4"/>
<sequence length="73" mass="8567">MSENHSAFKNKSTKRVSNQRVDEMLLNLKQQLCSNSTLPRMLQVEPDAIKLKCFSNDWKHTLQRHHLETSSRT</sequence>
<comment type="caution">
    <text evidence="1">The sequence shown here is derived from an EMBL/GenBank/DDBJ whole genome shotgun (WGS) entry which is preliminary data.</text>
</comment>
<gene>
    <name evidence="1" type="ORF">CEXT_328301</name>
</gene>
<name>A0AAV4NBR4_CAEEX</name>
<protein>
    <submittedName>
        <fullName evidence="1">Uncharacterized protein</fullName>
    </submittedName>
</protein>
<keyword evidence="2" id="KW-1185">Reference proteome</keyword>
<dbReference type="Proteomes" id="UP001054945">
    <property type="component" value="Unassembled WGS sequence"/>
</dbReference>
<evidence type="ECO:0000313" key="2">
    <source>
        <dbReference type="Proteomes" id="UP001054945"/>
    </source>
</evidence>
<accession>A0AAV4NBR4</accession>